<name>A0A5C5ZNN9_9BACT</name>
<dbReference type="Proteomes" id="UP000316213">
    <property type="component" value="Unassembled WGS sequence"/>
</dbReference>
<sequence length="46" mass="4964" precursor="true">MFGISLLATVLLIADTAFAAKRPIFFVIMADDLGDARFSLQGCKSQ</sequence>
<protein>
    <submittedName>
        <fullName evidence="1">Uncharacterized protein</fullName>
    </submittedName>
</protein>
<accession>A0A5C5ZNN9</accession>
<gene>
    <name evidence="1" type="ORF">Pla100_57030</name>
</gene>
<evidence type="ECO:0000313" key="2">
    <source>
        <dbReference type="Proteomes" id="UP000316213"/>
    </source>
</evidence>
<dbReference type="EMBL" id="SJPM01000021">
    <property type="protein sequence ID" value="TWT89134.1"/>
    <property type="molecule type" value="Genomic_DNA"/>
</dbReference>
<evidence type="ECO:0000313" key="1">
    <source>
        <dbReference type="EMBL" id="TWT89134.1"/>
    </source>
</evidence>
<reference evidence="1 2" key="1">
    <citation type="submission" date="2019-02" db="EMBL/GenBank/DDBJ databases">
        <title>Deep-cultivation of Planctomycetes and their phenomic and genomic characterization uncovers novel biology.</title>
        <authorList>
            <person name="Wiegand S."/>
            <person name="Jogler M."/>
            <person name="Boedeker C."/>
            <person name="Pinto D."/>
            <person name="Vollmers J."/>
            <person name="Rivas-Marin E."/>
            <person name="Kohn T."/>
            <person name="Peeters S.H."/>
            <person name="Heuer A."/>
            <person name="Rast P."/>
            <person name="Oberbeckmann S."/>
            <person name="Bunk B."/>
            <person name="Jeske O."/>
            <person name="Meyerdierks A."/>
            <person name="Storesund J.E."/>
            <person name="Kallscheuer N."/>
            <person name="Luecker S."/>
            <person name="Lage O.M."/>
            <person name="Pohl T."/>
            <person name="Merkel B.J."/>
            <person name="Hornburger P."/>
            <person name="Mueller R.-W."/>
            <person name="Bruemmer F."/>
            <person name="Labrenz M."/>
            <person name="Spormann A.M."/>
            <person name="Op Den Camp H."/>
            <person name="Overmann J."/>
            <person name="Amann R."/>
            <person name="Jetten M.S.M."/>
            <person name="Mascher T."/>
            <person name="Medema M.H."/>
            <person name="Devos D.P."/>
            <person name="Kaster A.-K."/>
            <person name="Ovreas L."/>
            <person name="Rohde M."/>
            <person name="Galperin M.Y."/>
            <person name="Jogler C."/>
        </authorList>
    </citation>
    <scope>NUCLEOTIDE SEQUENCE [LARGE SCALE GENOMIC DNA]</scope>
    <source>
        <strain evidence="1 2">Pla100</strain>
    </source>
</reference>
<keyword evidence="2" id="KW-1185">Reference proteome</keyword>
<proteinExistence type="predicted"/>
<organism evidence="1 2">
    <name type="scientific">Neorhodopirellula pilleata</name>
    <dbReference type="NCBI Taxonomy" id="2714738"/>
    <lineage>
        <taxon>Bacteria</taxon>
        <taxon>Pseudomonadati</taxon>
        <taxon>Planctomycetota</taxon>
        <taxon>Planctomycetia</taxon>
        <taxon>Pirellulales</taxon>
        <taxon>Pirellulaceae</taxon>
        <taxon>Neorhodopirellula</taxon>
    </lineage>
</organism>
<comment type="caution">
    <text evidence="1">The sequence shown here is derived from an EMBL/GenBank/DDBJ whole genome shotgun (WGS) entry which is preliminary data.</text>
</comment>
<dbReference type="AlphaFoldDB" id="A0A5C5ZNN9"/>